<accession>A0ABQ9F1K6</accession>
<comment type="caution">
    <text evidence="1">The sequence shown here is derived from an EMBL/GenBank/DDBJ whole genome shotgun (WGS) entry which is preliminary data.</text>
</comment>
<gene>
    <name evidence="1" type="ORF">KUTeg_014354</name>
</gene>
<keyword evidence="2" id="KW-1185">Reference proteome</keyword>
<name>A0ABQ9F1K6_TEGGR</name>
<evidence type="ECO:0000313" key="1">
    <source>
        <dbReference type="EMBL" id="KAJ8309480.1"/>
    </source>
</evidence>
<organism evidence="1 2">
    <name type="scientific">Tegillarca granosa</name>
    <name type="common">Malaysian cockle</name>
    <name type="synonym">Anadara granosa</name>
    <dbReference type="NCBI Taxonomy" id="220873"/>
    <lineage>
        <taxon>Eukaryota</taxon>
        <taxon>Metazoa</taxon>
        <taxon>Spiralia</taxon>
        <taxon>Lophotrochozoa</taxon>
        <taxon>Mollusca</taxon>
        <taxon>Bivalvia</taxon>
        <taxon>Autobranchia</taxon>
        <taxon>Pteriomorphia</taxon>
        <taxon>Arcoida</taxon>
        <taxon>Arcoidea</taxon>
        <taxon>Arcidae</taxon>
        <taxon>Tegillarca</taxon>
    </lineage>
</organism>
<proteinExistence type="predicted"/>
<protein>
    <submittedName>
        <fullName evidence="1">Uncharacterized protein</fullName>
    </submittedName>
</protein>
<evidence type="ECO:0000313" key="2">
    <source>
        <dbReference type="Proteomes" id="UP001217089"/>
    </source>
</evidence>
<reference evidence="1 2" key="1">
    <citation type="submission" date="2022-12" db="EMBL/GenBank/DDBJ databases">
        <title>Chromosome-level genome of Tegillarca granosa.</title>
        <authorList>
            <person name="Kim J."/>
        </authorList>
    </citation>
    <scope>NUCLEOTIDE SEQUENCE [LARGE SCALE GENOMIC DNA]</scope>
    <source>
        <strain evidence="1">Teg-2019</strain>
        <tissue evidence="1">Adductor muscle</tissue>
    </source>
</reference>
<dbReference type="EMBL" id="JARBDR010000657">
    <property type="protein sequence ID" value="KAJ8309480.1"/>
    <property type="molecule type" value="Genomic_DNA"/>
</dbReference>
<dbReference type="Proteomes" id="UP001217089">
    <property type="component" value="Unassembled WGS sequence"/>
</dbReference>
<sequence length="59" mass="6427">MGRIVYIVGDKTFKSANSKLNGLLKQKVATGKNAPTLHKAVITKPGLQQICMTHMLFAN</sequence>